<dbReference type="PaxDb" id="4081-Solyc08g080480.2.1"/>
<name>A0A3Q7HVS4_SOLLC</name>
<dbReference type="SMART" id="SM00499">
    <property type="entry name" value="AAI"/>
    <property type="match status" value="1"/>
</dbReference>
<comment type="similarity">
    <text evidence="1">Belongs to the 2S seed storage albumins family.</text>
</comment>
<protein>
    <recommendedName>
        <fullName evidence="2">Bifunctional inhibitor/plant lipid transfer protein/seed storage helical domain-containing protein</fullName>
    </recommendedName>
</protein>
<accession>A0A3Q7HVS4</accession>
<proteinExistence type="inferred from homology"/>
<dbReference type="Proteomes" id="UP000004994">
    <property type="component" value="Chromosome 8"/>
</dbReference>
<dbReference type="SMR" id="A0A3Q7HVS4"/>
<dbReference type="PANTHER" id="PTHR35496">
    <property type="entry name" value="2S SEED STORAGE PROTEIN 1-RELATED"/>
    <property type="match status" value="1"/>
</dbReference>
<dbReference type="OrthoDB" id="1922883at2759"/>
<reference evidence="3" key="1">
    <citation type="journal article" date="2012" name="Nature">
        <title>The tomato genome sequence provides insights into fleshy fruit evolution.</title>
        <authorList>
            <consortium name="Tomato Genome Consortium"/>
        </authorList>
    </citation>
    <scope>NUCLEOTIDE SEQUENCE [LARGE SCALE GENOMIC DNA]</scope>
    <source>
        <strain evidence="3">cv. Heinz 1706</strain>
    </source>
</reference>
<dbReference type="InterPro" id="IPR036312">
    <property type="entry name" value="Bifun_inhib/LTP/seed_sf"/>
</dbReference>
<dbReference type="AlphaFoldDB" id="A0A3Q7HVS4"/>
<evidence type="ECO:0000313" key="4">
    <source>
        <dbReference type="Proteomes" id="UP000004994"/>
    </source>
</evidence>
<keyword evidence="4" id="KW-1185">Reference proteome</keyword>
<gene>
    <name evidence="3" type="primary">LOC101268783</name>
</gene>
<dbReference type="Pfam" id="PF00234">
    <property type="entry name" value="Tryp_alpha_amyl"/>
    <property type="match status" value="1"/>
</dbReference>
<evidence type="ECO:0000256" key="1">
    <source>
        <dbReference type="ARBA" id="ARBA00008262"/>
    </source>
</evidence>
<evidence type="ECO:0000313" key="3">
    <source>
        <dbReference type="EnsemblPlants" id="Solyc08g080480.3.1"/>
    </source>
</evidence>
<dbReference type="PANTHER" id="PTHR35496:SF7">
    <property type="entry name" value="2S SULFUR-RICH SEED STORAGE PROTEIN 2-LIKE"/>
    <property type="match status" value="1"/>
</dbReference>
<dbReference type="InterPro" id="IPR016140">
    <property type="entry name" value="Bifunc_inhib/LTP/seed_store"/>
</dbReference>
<dbReference type="STRING" id="4081.A0A3Q7HVS4"/>
<dbReference type="EnsemblPlants" id="Solyc08g080480.3.1">
    <property type="protein sequence ID" value="Solyc08g080480.3.1"/>
    <property type="gene ID" value="Solyc08g080480.3"/>
</dbReference>
<dbReference type="Gramene" id="Solyc08g080480.3.1">
    <property type="protein sequence ID" value="Solyc08g080480.3.1"/>
    <property type="gene ID" value="Solyc08g080480.3"/>
</dbReference>
<dbReference type="InParanoid" id="A0A3Q7HVS4"/>
<dbReference type="CDD" id="cd00261">
    <property type="entry name" value="AAI_SS"/>
    <property type="match status" value="1"/>
</dbReference>
<feature type="domain" description="Bifunctional inhibitor/plant lipid transfer protein/seed storage helical" evidence="2">
    <location>
        <begin position="44"/>
        <end position="144"/>
    </location>
</feature>
<dbReference type="OMA" id="KMCVCPT"/>
<dbReference type="InterPro" id="IPR000617">
    <property type="entry name" value="Napin/2SS/CON"/>
</dbReference>
<dbReference type="SUPFAM" id="SSF47699">
    <property type="entry name" value="Bifunctional inhibitor/lipid-transfer protein/seed storage 2S albumin"/>
    <property type="match status" value="1"/>
</dbReference>
<evidence type="ECO:0000259" key="2">
    <source>
        <dbReference type="SMART" id="SM00499"/>
    </source>
</evidence>
<dbReference type="Gene3D" id="1.10.110.10">
    <property type="entry name" value="Plant lipid-transfer and hydrophobic proteins"/>
    <property type="match status" value="1"/>
</dbReference>
<sequence>MVGKVIIFGVTCLAILFMGVTTASSFRTTITIAENPWEQMSQRCQMEMQRAQNLRACEEYLRQSTKFTEEGRYMDQQSGDWRQSFPRCCEQMEQMQDEQCRCEGIKQVMQQEQQRGEMQGREMREASKTAQSLPGLCRMSPHQCHNIPTPTFY</sequence>
<dbReference type="FunCoup" id="A0A3Q7HVS4">
    <property type="interactions" value="128"/>
</dbReference>
<dbReference type="PRINTS" id="PR00496">
    <property type="entry name" value="NAPIN"/>
</dbReference>
<reference evidence="3" key="2">
    <citation type="submission" date="2019-01" db="UniProtKB">
        <authorList>
            <consortium name="EnsemblPlants"/>
        </authorList>
    </citation>
    <scope>IDENTIFICATION</scope>
    <source>
        <strain evidence="3">cv. Heinz 1706</strain>
    </source>
</reference>
<dbReference type="GO" id="GO:0045735">
    <property type="term" value="F:nutrient reservoir activity"/>
    <property type="evidence" value="ECO:0007669"/>
    <property type="project" value="InterPro"/>
</dbReference>
<organism evidence="3">
    <name type="scientific">Solanum lycopersicum</name>
    <name type="common">Tomato</name>
    <name type="synonym">Lycopersicon esculentum</name>
    <dbReference type="NCBI Taxonomy" id="4081"/>
    <lineage>
        <taxon>Eukaryota</taxon>
        <taxon>Viridiplantae</taxon>
        <taxon>Streptophyta</taxon>
        <taxon>Embryophyta</taxon>
        <taxon>Tracheophyta</taxon>
        <taxon>Spermatophyta</taxon>
        <taxon>Magnoliopsida</taxon>
        <taxon>eudicotyledons</taxon>
        <taxon>Gunneridae</taxon>
        <taxon>Pentapetalae</taxon>
        <taxon>asterids</taxon>
        <taxon>lamiids</taxon>
        <taxon>Solanales</taxon>
        <taxon>Solanaceae</taxon>
        <taxon>Solanoideae</taxon>
        <taxon>Solaneae</taxon>
        <taxon>Solanum</taxon>
        <taxon>Solanum subgen. Lycopersicon</taxon>
    </lineage>
</organism>